<dbReference type="Gene3D" id="3.40.630.90">
    <property type="match status" value="1"/>
</dbReference>
<dbReference type="PANTHER" id="PTHR47237">
    <property type="entry name" value="SLL0310 PROTEIN"/>
    <property type="match status" value="1"/>
</dbReference>
<evidence type="ECO:0000259" key="1">
    <source>
        <dbReference type="PROSITE" id="PS51186"/>
    </source>
</evidence>
<comment type="caution">
    <text evidence="2">The sequence shown here is derived from an EMBL/GenBank/DDBJ whole genome shotgun (WGS) entry which is preliminary data.</text>
</comment>
<dbReference type="AlphaFoldDB" id="A0A5D4RLB8"/>
<dbReference type="CDD" id="cd04301">
    <property type="entry name" value="NAT_SF"/>
    <property type="match status" value="1"/>
</dbReference>
<dbReference type="PANTHER" id="PTHR47237:SF2">
    <property type="entry name" value="BLL4206 PROTEIN"/>
    <property type="match status" value="1"/>
</dbReference>
<dbReference type="InterPro" id="IPR000182">
    <property type="entry name" value="GNAT_dom"/>
</dbReference>
<accession>A0A5D4RLB8</accession>
<protein>
    <submittedName>
        <fullName evidence="2">GNAT family N-acetyltransferase</fullName>
    </submittedName>
</protein>
<dbReference type="Pfam" id="PF18014">
    <property type="entry name" value="Acetyltransf_18"/>
    <property type="match status" value="1"/>
</dbReference>
<dbReference type="InterPro" id="IPR041496">
    <property type="entry name" value="YitH/HolE_GNAT"/>
</dbReference>
<proteinExistence type="predicted"/>
<dbReference type="GO" id="GO:0016747">
    <property type="term" value="F:acyltransferase activity, transferring groups other than amino-acyl groups"/>
    <property type="evidence" value="ECO:0007669"/>
    <property type="project" value="InterPro"/>
</dbReference>
<dbReference type="Pfam" id="PF13508">
    <property type="entry name" value="Acetyltransf_7"/>
    <property type="match status" value="1"/>
</dbReference>
<dbReference type="EMBL" id="VTER01000001">
    <property type="protein sequence ID" value="TYS52047.1"/>
    <property type="molecule type" value="Genomic_DNA"/>
</dbReference>
<feature type="domain" description="N-acetyltransferase" evidence="1">
    <location>
        <begin position="8"/>
        <end position="147"/>
    </location>
</feature>
<reference evidence="2 3" key="1">
    <citation type="submission" date="2019-08" db="EMBL/GenBank/DDBJ databases">
        <title>Bacillus genomes from the desert of Cuatro Cienegas, Coahuila.</title>
        <authorList>
            <person name="Olmedo-Alvarez G."/>
        </authorList>
    </citation>
    <scope>NUCLEOTIDE SEQUENCE [LARGE SCALE GENOMIC DNA]</scope>
    <source>
        <strain evidence="2 3">CH446_14T</strain>
    </source>
</reference>
<dbReference type="PROSITE" id="PS51186">
    <property type="entry name" value="GNAT"/>
    <property type="match status" value="1"/>
</dbReference>
<gene>
    <name evidence="2" type="ORF">FZD51_00945</name>
</gene>
<dbReference type="InterPro" id="IPR016181">
    <property type="entry name" value="Acyl_CoA_acyltransferase"/>
</dbReference>
<dbReference type="Gene3D" id="3.40.630.30">
    <property type="match status" value="1"/>
</dbReference>
<dbReference type="InterPro" id="IPR052729">
    <property type="entry name" value="Acyl/Acetyltrans_Enzymes"/>
</dbReference>
<evidence type="ECO:0000313" key="2">
    <source>
        <dbReference type="EMBL" id="TYS52047.1"/>
    </source>
</evidence>
<dbReference type="Proteomes" id="UP000322139">
    <property type="component" value="Unassembled WGS sequence"/>
</dbReference>
<sequence>MKQIAGDISLMQLSEDDIQGLITLSAGVGWDYEQEEVLTVLKSGTVLGHKTMAGKLVSCAALISYDKSLAWLGLVITDPGFRGKGLAKKVVQGCLELAADETSILLIATEEGRPLYLKMGFSEVDTIHKYLCRDYNQPSVSEKAKVSVIKGFSTDYFNSLIEFDKPAFGDGRTVFLKNRIAQAKQCLLAFDSEGKLIGYGLSIQGPVNLIIGPIAADDPETASLLLDRLANGHQGQLRIDLPSGQDDFMEMIENRGFTLSASPPVMVLHAEAMPARNGRLFALAAQAFG</sequence>
<dbReference type="SUPFAM" id="SSF55729">
    <property type="entry name" value="Acyl-CoA N-acyltransferases (Nat)"/>
    <property type="match status" value="1"/>
</dbReference>
<keyword evidence="2" id="KW-0808">Transferase</keyword>
<organism evidence="2 3">
    <name type="scientific">Bacillus infantis</name>
    <dbReference type="NCBI Taxonomy" id="324767"/>
    <lineage>
        <taxon>Bacteria</taxon>
        <taxon>Bacillati</taxon>
        <taxon>Bacillota</taxon>
        <taxon>Bacilli</taxon>
        <taxon>Bacillales</taxon>
        <taxon>Bacillaceae</taxon>
        <taxon>Bacillus</taxon>
    </lineage>
</organism>
<evidence type="ECO:0000313" key="3">
    <source>
        <dbReference type="Proteomes" id="UP000322139"/>
    </source>
</evidence>
<name>A0A5D4RLB8_9BACI</name>